<sequence>MIGRHRAVVAGETLYFTGGTYTFRGGDTDSPAPRLYSVPLNNSFPVDGPLPANSYYVTGSPKQWHNEGAFFQDAEETMLYSFGGYTDDKQQPINALNTYNITSGEWSKVTVSGGDFNYAGRAATSHAISQGTSEALSFVTGGWEDVGGMVRFNASDPANPQWQNETDNNPPLTLEGSMQFIRLGPKGSLINFGGYNKDYINPNYTGWSFDRRSLAQINVYDIDSATWFNITASGDIPSNRSAFCSVVSSAPDDSSFQITIYGGWDLFGARSFADTYVLSIPAFQWINVTDSSNTDAHLSAGHDFSGRDHHRCVAYKERQMLVLGGVLRIEREQQNSGGCNKSLPALRALDLTTFKWSDRWNGSPEPYSVPDAVTRIIGGNGGGGATMKQPNGGFNDSALNSVFAAVAARYTPIATRQSDAGGSSPIPNGSDSPARGINTGAIVGGVVGGIALLALVLAVFMFMRRRKRGGRASPLLHPPEHAWDGMPQEMSNRTQTQPFRPGAYYMPPGTGGSYQPVTQEMDGGYRGSEMMGDRRRPVEVPG</sequence>
<evidence type="ECO:0000256" key="4">
    <source>
        <dbReference type="SAM" id="Phobius"/>
    </source>
</evidence>
<evidence type="ECO:0000313" key="5">
    <source>
        <dbReference type="EMBL" id="KAF7509228.1"/>
    </source>
</evidence>
<dbReference type="EMBL" id="JAACFV010000044">
    <property type="protein sequence ID" value="KAF7509228.1"/>
    <property type="molecule type" value="Genomic_DNA"/>
</dbReference>
<feature type="region of interest" description="Disordered" evidence="3">
    <location>
        <begin position="521"/>
        <end position="542"/>
    </location>
</feature>
<organism evidence="5 6">
    <name type="scientific">Endocarpon pusillum</name>
    <dbReference type="NCBI Taxonomy" id="364733"/>
    <lineage>
        <taxon>Eukaryota</taxon>
        <taxon>Fungi</taxon>
        <taxon>Dikarya</taxon>
        <taxon>Ascomycota</taxon>
        <taxon>Pezizomycotina</taxon>
        <taxon>Eurotiomycetes</taxon>
        <taxon>Chaetothyriomycetidae</taxon>
        <taxon>Verrucariales</taxon>
        <taxon>Verrucariaceae</taxon>
        <taxon>Endocarpon</taxon>
    </lineage>
</organism>
<dbReference type="SUPFAM" id="SSF117281">
    <property type="entry name" value="Kelch motif"/>
    <property type="match status" value="1"/>
</dbReference>
<evidence type="ECO:0000256" key="3">
    <source>
        <dbReference type="SAM" id="MobiDB-lite"/>
    </source>
</evidence>
<dbReference type="Gene3D" id="2.120.10.80">
    <property type="entry name" value="Kelch-type beta propeller"/>
    <property type="match status" value="1"/>
</dbReference>
<keyword evidence="4" id="KW-1133">Transmembrane helix</keyword>
<dbReference type="OrthoDB" id="540004at2759"/>
<evidence type="ECO:0008006" key="7">
    <source>
        <dbReference type="Google" id="ProtNLM"/>
    </source>
</evidence>
<keyword evidence="6" id="KW-1185">Reference proteome</keyword>
<evidence type="ECO:0000256" key="1">
    <source>
        <dbReference type="ARBA" id="ARBA00022441"/>
    </source>
</evidence>
<evidence type="ECO:0000313" key="6">
    <source>
        <dbReference type="Proteomes" id="UP000606974"/>
    </source>
</evidence>
<dbReference type="PANTHER" id="PTHR46093">
    <property type="entry name" value="ACYL-COA-BINDING DOMAIN-CONTAINING PROTEIN 5"/>
    <property type="match status" value="1"/>
</dbReference>
<name>A0A8H7AHM9_9EURO</name>
<keyword evidence="2" id="KW-0677">Repeat</keyword>
<dbReference type="PANTHER" id="PTHR46093:SF18">
    <property type="entry name" value="FIBRONECTIN TYPE-III DOMAIN-CONTAINING PROTEIN"/>
    <property type="match status" value="1"/>
</dbReference>
<evidence type="ECO:0000256" key="2">
    <source>
        <dbReference type="ARBA" id="ARBA00022737"/>
    </source>
</evidence>
<keyword evidence="1" id="KW-0880">Kelch repeat</keyword>
<proteinExistence type="predicted"/>
<dbReference type="Proteomes" id="UP000606974">
    <property type="component" value="Unassembled WGS sequence"/>
</dbReference>
<accession>A0A8H7AHM9</accession>
<dbReference type="InterPro" id="IPR015915">
    <property type="entry name" value="Kelch-typ_b-propeller"/>
</dbReference>
<dbReference type="SUPFAM" id="SSF50965">
    <property type="entry name" value="Galactose oxidase, central domain"/>
    <property type="match status" value="1"/>
</dbReference>
<feature type="transmembrane region" description="Helical" evidence="4">
    <location>
        <begin position="441"/>
        <end position="463"/>
    </location>
</feature>
<feature type="region of interest" description="Disordered" evidence="3">
    <location>
        <begin position="470"/>
        <end position="494"/>
    </location>
</feature>
<protein>
    <recommendedName>
        <fullName evidence="7">Kelch repeat protein</fullName>
    </recommendedName>
</protein>
<keyword evidence="4" id="KW-0812">Transmembrane</keyword>
<reference evidence="5" key="1">
    <citation type="submission" date="2020-02" db="EMBL/GenBank/DDBJ databases">
        <authorList>
            <person name="Palmer J.M."/>
        </authorList>
    </citation>
    <scope>NUCLEOTIDE SEQUENCE</scope>
    <source>
        <strain evidence="5">EPUS1.4</strain>
        <tissue evidence="5">Thallus</tissue>
    </source>
</reference>
<feature type="compositionally biased region" description="Basic and acidic residues" evidence="3">
    <location>
        <begin position="531"/>
        <end position="542"/>
    </location>
</feature>
<keyword evidence="4" id="KW-0472">Membrane</keyword>
<dbReference type="AlphaFoldDB" id="A0A8H7AHM9"/>
<comment type="caution">
    <text evidence="5">The sequence shown here is derived from an EMBL/GenBank/DDBJ whole genome shotgun (WGS) entry which is preliminary data.</text>
</comment>
<gene>
    <name evidence="5" type="ORF">GJ744_008288</name>
</gene>
<dbReference type="Pfam" id="PF24681">
    <property type="entry name" value="Kelch_KLHDC2_KLHL20_DRC7"/>
    <property type="match status" value="1"/>
</dbReference>
<dbReference type="InterPro" id="IPR011043">
    <property type="entry name" value="Gal_Oxase/kelch_b-propeller"/>
</dbReference>